<dbReference type="RefSeq" id="WP_187688421.1">
    <property type="nucleotide sequence ID" value="NZ_AP023396.1"/>
</dbReference>
<dbReference type="InterPro" id="IPR029055">
    <property type="entry name" value="Ntn_hydrolases_N"/>
</dbReference>
<dbReference type="InterPro" id="IPR043138">
    <property type="entry name" value="GGT_lsub"/>
</dbReference>
<dbReference type="Proteomes" id="UP000516173">
    <property type="component" value="Chromosome"/>
</dbReference>
<dbReference type="Gene3D" id="3.60.20.40">
    <property type="match status" value="1"/>
</dbReference>
<keyword evidence="5 11" id="KW-0378">Hydrolase</keyword>
<dbReference type="PRINTS" id="PR01210">
    <property type="entry name" value="GGTRANSPTASE"/>
</dbReference>
<evidence type="ECO:0000256" key="3">
    <source>
        <dbReference type="ARBA" id="ARBA00009381"/>
    </source>
</evidence>
<dbReference type="EC" id="2.3.2.2" evidence="11"/>
<feature type="binding site" evidence="10">
    <location>
        <position position="486"/>
    </location>
    <ligand>
        <name>L-glutamate</name>
        <dbReference type="ChEBI" id="CHEBI:29985"/>
    </ligand>
</feature>
<feature type="region of interest" description="Disordered" evidence="12">
    <location>
        <begin position="623"/>
        <end position="644"/>
    </location>
</feature>
<dbReference type="PROSITE" id="PS51257">
    <property type="entry name" value="PROKAR_LIPOPROTEIN"/>
    <property type="match status" value="1"/>
</dbReference>
<dbReference type="KEGG" id="nwl:NWFMUON74_30550"/>
<protein>
    <recommendedName>
        <fullName evidence="11">Glutathione hydrolase proenzyme</fullName>
        <ecNumber evidence="11">2.3.2.2</ecNumber>
        <ecNumber evidence="11">3.4.19.13</ecNumber>
    </recommendedName>
    <component>
        <recommendedName>
            <fullName evidence="11">Glutathione hydrolase large chain</fullName>
        </recommendedName>
    </component>
    <component>
        <recommendedName>
            <fullName evidence="11">Glutathione hydrolase small chain</fullName>
        </recommendedName>
    </component>
</protein>
<dbReference type="GO" id="GO:0036374">
    <property type="term" value="F:glutathione hydrolase activity"/>
    <property type="evidence" value="ECO:0007669"/>
    <property type="project" value="UniProtKB-UniRule"/>
</dbReference>
<evidence type="ECO:0000256" key="11">
    <source>
        <dbReference type="RuleBase" id="RU368036"/>
    </source>
</evidence>
<evidence type="ECO:0000313" key="13">
    <source>
        <dbReference type="EMBL" id="BCK55283.1"/>
    </source>
</evidence>
<dbReference type="Pfam" id="PF01019">
    <property type="entry name" value="G_glu_transpept"/>
    <property type="match status" value="1"/>
</dbReference>
<dbReference type="SUPFAM" id="SSF56235">
    <property type="entry name" value="N-terminal nucleophile aminohydrolases (Ntn hydrolases)"/>
    <property type="match status" value="1"/>
</dbReference>
<dbReference type="PANTHER" id="PTHR43199:SF1">
    <property type="entry name" value="GLUTATHIONE HYDROLASE PROENZYME"/>
    <property type="match status" value="1"/>
</dbReference>
<evidence type="ECO:0000313" key="14">
    <source>
        <dbReference type="Proteomes" id="UP000516173"/>
    </source>
</evidence>
<evidence type="ECO:0000256" key="12">
    <source>
        <dbReference type="SAM" id="MobiDB-lite"/>
    </source>
</evidence>
<evidence type="ECO:0000256" key="7">
    <source>
        <dbReference type="ARBA" id="ARBA00023315"/>
    </source>
</evidence>
<comment type="pathway">
    <text evidence="11">Sulfur metabolism; glutathione metabolism.</text>
</comment>
<evidence type="ECO:0000256" key="4">
    <source>
        <dbReference type="ARBA" id="ARBA00022679"/>
    </source>
</evidence>
<feature type="binding site" evidence="10">
    <location>
        <begin position="511"/>
        <end position="512"/>
    </location>
    <ligand>
        <name>L-glutamate</name>
        <dbReference type="ChEBI" id="CHEBI:29985"/>
    </ligand>
</feature>
<sequence length="644" mass="66485">MRRTRHIWAGATAALLAAGVITGCSSSSEPSAASCAETANGTRVAAGPTATGTDIATNPEIASGYRSDMTPVRTGTYAVSAANPLATQAACRVLADGGTAADALVAAQLVLGLVEPQASGIGGGAFLMYYDAAARTVDAYDGREVAPAAATENYLRWVSDADRTAPQPNARASGRSIGVPGALRLLELAHADHGKQPWRDLFTPAIDLADRGFAISPRLAGQIAESAPDLARDENARAYFLQPDGSPKPAGADLTNPAMAKTLGAIASDGPAAFYTGAIAQDIVDATANTSGGRTPGHITLADLAGYQAKKRTALCTGYREHEICGMPNPSSGGTTVAATLGILENFDLSALPPDDVDNNGGRPQARAVHLISEAERLAYADRDKYVADSDFVPLPGNSSGTLLNKDYLKQRAAQIDPDRAMGTAQPGDFGPVPLGTGPQPPEHGTSHVSVVDKYGNAAAMTTTVESAFGSFHLVDGFVLNNQLTDFNVTPTAADGTPLANRLQPGKRPRSSMSPTLVFDRAADGSRGQLSYVTGSPGGSVIIQFVVKTLVSMLDWRLDPQQAVSGVAFGAANTPVTGVGGEHPAIDATDNGDHDPLVRTLREMGHQVSVDAQTSGLSALRREGDGWIGGADPRREGAVMGDVE</sequence>
<comment type="catalytic activity">
    <reaction evidence="1 11">
        <text>an S-substituted glutathione + H2O = an S-substituted L-cysteinylglycine + L-glutamate</text>
        <dbReference type="Rhea" id="RHEA:59468"/>
        <dbReference type="ChEBI" id="CHEBI:15377"/>
        <dbReference type="ChEBI" id="CHEBI:29985"/>
        <dbReference type="ChEBI" id="CHEBI:90779"/>
        <dbReference type="ChEBI" id="CHEBI:143103"/>
        <dbReference type="EC" id="3.4.19.13"/>
    </reaction>
</comment>
<keyword evidence="14" id="KW-1185">Reference proteome</keyword>
<dbReference type="EC" id="3.4.19.13" evidence="11"/>
<evidence type="ECO:0000256" key="5">
    <source>
        <dbReference type="ARBA" id="ARBA00022801"/>
    </source>
</evidence>
<dbReference type="GO" id="GO:0006751">
    <property type="term" value="P:glutathione catabolic process"/>
    <property type="evidence" value="ECO:0007669"/>
    <property type="project" value="UniProtKB-UniRule"/>
</dbReference>
<dbReference type="UniPathway" id="UPA00204"/>
<dbReference type="GO" id="GO:0103068">
    <property type="term" value="F:leukotriene C4 gamma-glutamyl transferase activity"/>
    <property type="evidence" value="ECO:0007669"/>
    <property type="project" value="UniProtKB-EC"/>
</dbReference>
<proteinExistence type="inferred from homology"/>
<name>A0A7G1KM31_9NOCA</name>
<feature type="binding site" evidence="10">
    <location>
        <position position="539"/>
    </location>
    <ligand>
        <name>L-glutamate</name>
        <dbReference type="ChEBI" id="CHEBI:29985"/>
    </ligand>
</feature>
<keyword evidence="11" id="KW-0317">Glutathione biosynthesis</keyword>
<evidence type="ECO:0000256" key="10">
    <source>
        <dbReference type="PIRSR" id="PIRSR600101-2"/>
    </source>
</evidence>
<comment type="PTM">
    <text evidence="11">Cleaved by autocatalysis into a large and a small subunit.</text>
</comment>
<comment type="catalytic activity">
    <reaction evidence="8 11">
        <text>an N-terminal (5-L-glutamyl)-[peptide] + an alpha-amino acid = 5-L-glutamyl amino acid + an N-terminal L-alpha-aminoacyl-[peptide]</text>
        <dbReference type="Rhea" id="RHEA:23904"/>
        <dbReference type="Rhea" id="RHEA-COMP:9780"/>
        <dbReference type="Rhea" id="RHEA-COMP:9795"/>
        <dbReference type="ChEBI" id="CHEBI:77644"/>
        <dbReference type="ChEBI" id="CHEBI:78597"/>
        <dbReference type="ChEBI" id="CHEBI:78599"/>
        <dbReference type="ChEBI" id="CHEBI:78608"/>
        <dbReference type="EC" id="2.3.2.2"/>
    </reaction>
</comment>
<dbReference type="EMBL" id="AP023396">
    <property type="protein sequence ID" value="BCK55283.1"/>
    <property type="molecule type" value="Genomic_DNA"/>
</dbReference>
<evidence type="ECO:0000256" key="8">
    <source>
        <dbReference type="ARBA" id="ARBA00047417"/>
    </source>
</evidence>
<dbReference type="NCBIfam" id="TIGR00066">
    <property type="entry name" value="g_glut_trans"/>
    <property type="match status" value="1"/>
</dbReference>
<organism evidence="13 14">
    <name type="scientific">Nocardia wallacei</name>
    <dbReference type="NCBI Taxonomy" id="480035"/>
    <lineage>
        <taxon>Bacteria</taxon>
        <taxon>Bacillati</taxon>
        <taxon>Actinomycetota</taxon>
        <taxon>Actinomycetes</taxon>
        <taxon>Mycobacteriales</taxon>
        <taxon>Nocardiaceae</taxon>
        <taxon>Nocardia</taxon>
    </lineage>
</organism>
<dbReference type="PANTHER" id="PTHR43199">
    <property type="entry name" value="GLUTATHIONE HYDROLASE"/>
    <property type="match status" value="1"/>
</dbReference>
<evidence type="ECO:0000256" key="2">
    <source>
        <dbReference type="ARBA" id="ARBA00001089"/>
    </source>
</evidence>
<evidence type="ECO:0000256" key="6">
    <source>
        <dbReference type="ARBA" id="ARBA00023145"/>
    </source>
</evidence>
<reference evidence="13 14" key="1">
    <citation type="submission" date="2020-08" db="EMBL/GenBank/DDBJ databases">
        <title>Genome Sequencing of Nocardia wallacei strain FMUON74 and assembly.</title>
        <authorList>
            <person name="Toyokawa M."/>
            <person name="Uesaka K."/>
        </authorList>
    </citation>
    <scope>NUCLEOTIDE SEQUENCE [LARGE SCALE GENOMIC DNA]</scope>
    <source>
        <strain evidence="13 14">FMUON74</strain>
    </source>
</reference>
<dbReference type="Gene3D" id="1.10.246.130">
    <property type="match status" value="1"/>
</dbReference>
<comment type="subunit">
    <text evidence="11">This enzyme consists of two polypeptide chains, which are synthesized in precursor form from a single polypeptide.</text>
</comment>
<dbReference type="InterPro" id="IPR043137">
    <property type="entry name" value="GGT_ssub_C"/>
</dbReference>
<keyword evidence="4 11" id="KW-0808">Transferase</keyword>
<evidence type="ECO:0000256" key="9">
    <source>
        <dbReference type="PIRSR" id="PIRSR600101-1"/>
    </source>
</evidence>
<feature type="binding site" evidence="10">
    <location>
        <position position="143"/>
    </location>
    <ligand>
        <name>L-glutamate</name>
        <dbReference type="ChEBI" id="CHEBI:29985"/>
    </ligand>
</feature>
<accession>A0A7G1KM31</accession>
<comment type="similarity">
    <text evidence="3 11">Belongs to the gamma-glutamyltransferase family.</text>
</comment>
<comment type="catalytic activity">
    <reaction evidence="2 11">
        <text>glutathione + H2O = L-cysteinylglycine + L-glutamate</text>
        <dbReference type="Rhea" id="RHEA:28807"/>
        <dbReference type="ChEBI" id="CHEBI:15377"/>
        <dbReference type="ChEBI" id="CHEBI:29985"/>
        <dbReference type="ChEBI" id="CHEBI:57925"/>
        <dbReference type="ChEBI" id="CHEBI:61694"/>
        <dbReference type="EC" id="3.4.19.13"/>
    </reaction>
</comment>
<dbReference type="GO" id="GO:0006750">
    <property type="term" value="P:glutathione biosynthetic process"/>
    <property type="evidence" value="ECO:0007669"/>
    <property type="project" value="UniProtKB-KW"/>
</dbReference>
<dbReference type="AlphaFoldDB" id="A0A7G1KM31"/>
<gene>
    <name evidence="13" type="ORF">NWFMUON74_30550</name>
</gene>
<dbReference type="GeneID" id="80347603"/>
<feature type="active site" description="Nucleophile" evidence="9">
    <location>
        <position position="446"/>
    </location>
</feature>
<keyword evidence="6 11" id="KW-0865">Zymogen</keyword>
<keyword evidence="7 11" id="KW-0012">Acyltransferase</keyword>
<dbReference type="InterPro" id="IPR000101">
    <property type="entry name" value="GGT_peptidase"/>
</dbReference>
<evidence type="ECO:0000256" key="1">
    <source>
        <dbReference type="ARBA" id="ARBA00001049"/>
    </source>
</evidence>
<dbReference type="InterPro" id="IPR051792">
    <property type="entry name" value="GGT_bact"/>
</dbReference>